<proteinExistence type="predicted"/>
<comment type="caution">
    <text evidence="1">The sequence shown here is derived from an EMBL/GenBank/DDBJ whole genome shotgun (WGS) entry which is preliminary data.</text>
</comment>
<accession>A0ACC0ZIB6</accession>
<name>A0ACC0ZIB6_9ROSI</name>
<sequence length="51" mass="5980">MKEKFGEIGIAALLHMLIRICRNYQLPLIQILTQIHPESPEKITSHKFKHN</sequence>
<gene>
    <name evidence="1" type="ORF">Pint_00242</name>
</gene>
<reference evidence="2" key="1">
    <citation type="journal article" date="2023" name="G3 (Bethesda)">
        <title>Genome assembly and association tests identify interacting loci associated with vigor, precocity, and sex in interspecific pistachio rootstocks.</title>
        <authorList>
            <person name="Palmer W."/>
            <person name="Jacygrad E."/>
            <person name="Sagayaradj S."/>
            <person name="Cavanaugh K."/>
            <person name="Han R."/>
            <person name="Bertier L."/>
            <person name="Beede B."/>
            <person name="Kafkas S."/>
            <person name="Golino D."/>
            <person name="Preece J."/>
            <person name="Michelmore R."/>
        </authorList>
    </citation>
    <scope>NUCLEOTIDE SEQUENCE [LARGE SCALE GENOMIC DNA]</scope>
</reference>
<keyword evidence="2" id="KW-1185">Reference proteome</keyword>
<evidence type="ECO:0000313" key="2">
    <source>
        <dbReference type="Proteomes" id="UP001163603"/>
    </source>
</evidence>
<dbReference type="Proteomes" id="UP001163603">
    <property type="component" value="Chromosome 1"/>
</dbReference>
<dbReference type="EMBL" id="CM047736">
    <property type="protein sequence ID" value="KAJ0052975.1"/>
    <property type="molecule type" value="Genomic_DNA"/>
</dbReference>
<organism evidence="1 2">
    <name type="scientific">Pistacia integerrima</name>
    <dbReference type="NCBI Taxonomy" id="434235"/>
    <lineage>
        <taxon>Eukaryota</taxon>
        <taxon>Viridiplantae</taxon>
        <taxon>Streptophyta</taxon>
        <taxon>Embryophyta</taxon>
        <taxon>Tracheophyta</taxon>
        <taxon>Spermatophyta</taxon>
        <taxon>Magnoliopsida</taxon>
        <taxon>eudicotyledons</taxon>
        <taxon>Gunneridae</taxon>
        <taxon>Pentapetalae</taxon>
        <taxon>rosids</taxon>
        <taxon>malvids</taxon>
        <taxon>Sapindales</taxon>
        <taxon>Anacardiaceae</taxon>
        <taxon>Pistacia</taxon>
    </lineage>
</organism>
<evidence type="ECO:0000313" key="1">
    <source>
        <dbReference type="EMBL" id="KAJ0052975.1"/>
    </source>
</evidence>
<protein>
    <submittedName>
        <fullName evidence="1">Uncharacterized protein</fullName>
    </submittedName>
</protein>